<evidence type="ECO:0000256" key="3">
    <source>
        <dbReference type="ARBA" id="ARBA00001946"/>
    </source>
</evidence>
<sequence length="300" mass="30938">MSIPDLPEKPRPSRPRVLSIAGTDPTGGAGAQADLKSIMAAGGFGMSVITALVAQNTQGVQGVHTPPAAFLKAQLKAVFDDVNVDAVKIGMLGGVESIEVVSRFLADHPVKWTVLDPVMVATSGDRLLDEEAEAALRQLAGEVNVVTPNIPELEILTGEPIADPPQGDPGQTTDATTDATTPETRAIEAAKRWAADTGTTVIVKFGHLHGPDAGNVAVMPEGGTFEVTAPRIETKNTHGTGCSLSSALATRLVIEDGIPSALGWATAWLNGAIAAADALHVGRGHGPVDHSTGVVRDLSR</sequence>
<dbReference type="GO" id="GO:0004789">
    <property type="term" value="F:thiamine-phosphate diphosphorylase activity"/>
    <property type="evidence" value="ECO:0007669"/>
    <property type="project" value="UniProtKB-EC"/>
</dbReference>
<evidence type="ECO:0000256" key="6">
    <source>
        <dbReference type="ARBA" id="ARBA00004769"/>
    </source>
</evidence>
<evidence type="ECO:0000259" key="25">
    <source>
        <dbReference type="Pfam" id="PF08543"/>
    </source>
</evidence>
<dbReference type="InterPro" id="IPR029056">
    <property type="entry name" value="Ribokinase-like"/>
</dbReference>
<evidence type="ECO:0000256" key="23">
    <source>
        <dbReference type="ARBA" id="ARBA00067202"/>
    </source>
</evidence>
<comment type="catalytic activity">
    <reaction evidence="18">
        <text>2-(2-carboxy-4-methylthiazol-5-yl)ethyl phosphate + 4-amino-2-methyl-5-(diphosphooxymethyl)pyrimidine + 2 H(+) = thiamine phosphate + CO2 + diphosphate</text>
        <dbReference type="Rhea" id="RHEA:47848"/>
        <dbReference type="ChEBI" id="CHEBI:15378"/>
        <dbReference type="ChEBI" id="CHEBI:16526"/>
        <dbReference type="ChEBI" id="CHEBI:33019"/>
        <dbReference type="ChEBI" id="CHEBI:37575"/>
        <dbReference type="ChEBI" id="CHEBI:57841"/>
        <dbReference type="ChEBI" id="CHEBI:62890"/>
        <dbReference type="EC" id="2.5.1.3"/>
    </reaction>
</comment>
<organism evidence="26 27">
    <name type="scientific">Corynebacterium heidelbergense</name>
    <dbReference type="NCBI Taxonomy" id="2055947"/>
    <lineage>
        <taxon>Bacteria</taxon>
        <taxon>Bacillati</taxon>
        <taxon>Actinomycetota</taxon>
        <taxon>Actinomycetes</taxon>
        <taxon>Mycobacteriales</taxon>
        <taxon>Corynebacteriaceae</taxon>
        <taxon>Corynebacterium</taxon>
    </lineage>
</organism>
<evidence type="ECO:0000256" key="10">
    <source>
        <dbReference type="ARBA" id="ARBA00012963"/>
    </source>
</evidence>
<keyword evidence="15" id="KW-0784">Thiamine biosynthesis</keyword>
<evidence type="ECO:0000256" key="21">
    <source>
        <dbReference type="ARBA" id="ARBA00061288"/>
    </source>
</evidence>
<accession>A0A364VEH8</accession>
<dbReference type="GO" id="GO:0008902">
    <property type="term" value="F:hydroxymethylpyrimidine kinase activity"/>
    <property type="evidence" value="ECO:0007669"/>
    <property type="project" value="UniProtKB-EC"/>
</dbReference>
<evidence type="ECO:0000256" key="12">
    <source>
        <dbReference type="ARBA" id="ARBA00022741"/>
    </source>
</evidence>
<comment type="catalytic activity">
    <reaction evidence="19">
        <text>2-[(2R,5Z)-2-carboxy-4-methylthiazol-5(2H)-ylidene]ethyl phosphate + 4-amino-2-methyl-5-(diphosphooxymethyl)pyrimidine + 2 H(+) = thiamine phosphate + CO2 + diphosphate</text>
        <dbReference type="Rhea" id="RHEA:47844"/>
        <dbReference type="ChEBI" id="CHEBI:15378"/>
        <dbReference type="ChEBI" id="CHEBI:16526"/>
        <dbReference type="ChEBI" id="CHEBI:33019"/>
        <dbReference type="ChEBI" id="CHEBI:37575"/>
        <dbReference type="ChEBI" id="CHEBI:57841"/>
        <dbReference type="ChEBI" id="CHEBI:62899"/>
        <dbReference type="EC" id="2.5.1.3"/>
    </reaction>
</comment>
<evidence type="ECO:0000256" key="13">
    <source>
        <dbReference type="ARBA" id="ARBA00022777"/>
    </source>
</evidence>
<evidence type="ECO:0000256" key="15">
    <source>
        <dbReference type="ARBA" id="ARBA00022977"/>
    </source>
</evidence>
<dbReference type="Proteomes" id="UP000251047">
    <property type="component" value="Unassembled WGS sequence"/>
</dbReference>
<dbReference type="CDD" id="cd01169">
    <property type="entry name" value="HMPP_kinase"/>
    <property type="match status" value="1"/>
</dbReference>
<evidence type="ECO:0000256" key="14">
    <source>
        <dbReference type="ARBA" id="ARBA00022840"/>
    </source>
</evidence>
<dbReference type="InterPro" id="IPR004399">
    <property type="entry name" value="HMP/HMP-P_kinase_dom"/>
</dbReference>
<evidence type="ECO:0000313" key="27">
    <source>
        <dbReference type="Proteomes" id="UP000251047"/>
    </source>
</evidence>
<dbReference type="PANTHER" id="PTHR20858">
    <property type="entry name" value="PHOSPHOMETHYLPYRIMIDINE KINASE"/>
    <property type="match status" value="1"/>
</dbReference>
<evidence type="ECO:0000256" key="19">
    <source>
        <dbReference type="ARBA" id="ARBA00047883"/>
    </source>
</evidence>
<comment type="catalytic activity">
    <reaction evidence="1">
        <text>4-amino-5-hydroxymethyl-2-methylpyrimidine + ATP = 4-amino-2-methyl-5-(phosphooxymethyl)pyrimidine + ADP + H(+)</text>
        <dbReference type="Rhea" id="RHEA:23096"/>
        <dbReference type="ChEBI" id="CHEBI:15378"/>
        <dbReference type="ChEBI" id="CHEBI:16892"/>
        <dbReference type="ChEBI" id="CHEBI:30616"/>
        <dbReference type="ChEBI" id="CHEBI:58354"/>
        <dbReference type="ChEBI" id="CHEBI:456216"/>
        <dbReference type="EC" id="2.7.1.49"/>
    </reaction>
</comment>
<evidence type="ECO:0000256" key="9">
    <source>
        <dbReference type="ARBA" id="ARBA00012830"/>
    </source>
</evidence>
<comment type="catalytic activity">
    <reaction evidence="2">
        <text>4-amino-2-methyl-5-(phosphooxymethyl)pyrimidine + ATP = 4-amino-2-methyl-5-(diphosphooxymethyl)pyrimidine + ADP</text>
        <dbReference type="Rhea" id="RHEA:19893"/>
        <dbReference type="ChEBI" id="CHEBI:30616"/>
        <dbReference type="ChEBI" id="CHEBI:57841"/>
        <dbReference type="ChEBI" id="CHEBI:58354"/>
        <dbReference type="ChEBI" id="CHEBI:456216"/>
        <dbReference type="EC" id="2.7.4.7"/>
    </reaction>
</comment>
<dbReference type="GO" id="GO:0009228">
    <property type="term" value="P:thiamine biosynthetic process"/>
    <property type="evidence" value="ECO:0007669"/>
    <property type="project" value="UniProtKB-KW"/>
</dbReference>
<comment type="catalytic activity">
    <reaction evidence="17">
        <text>4-methyl-5-(2-phosphooxyethyl)-thiazole + 4-amino-2-methyl-5-(diphosphooxymethyl)pyrimidine + H(+) = thiamine phosphate + diphosphate</text>
        <dbReference type="Rhea" id="RHEA:22328"/>
        <dbReference type="ChEBI" id="CHEBI:15378"/>
        <dbReference type="ChEBI" id="CHEBI:33019"/>
        <dbReference type="ChEBI" id="CHEBI:37575"/>
        <dbReference type="ChEBI" id="CHEBI:57841"/>
        <dbReference type="ChEBI" id="CHEBI:58296"/>
        <dbReference type="EC" id="2.5.1.3"/>
    </reaction>
</comment>
<evidence type="ECO:0000256" key="18">
    <source>
        <dbReference type="ARBA" id="ARBA00047851"/>
    </source>
</evidence>
<evidence type="ECO:0000256" key="11">
    <source>
        <dbReference type="ARBA" id="ARBA00022679"/>
    </source>
</evidence>
<evidence type="ECO:0000256" key="8">
    <source>
        <dbReference type="ARBA" id="ARBA00012135"/>
    </source>
</evidence>
<dbReference type="FunFam" id="3.40.1190.20:FF:000003">
    <property type="entry name" value="Phosphomethylpyrimidine kinase ThiD"/>
    <property type="match status" value="1"/>
</dbReference>
<evidence type="ECO:0000256" key="1">
    <source>
        <dbReference type="ARBA" id="ARBA00000151"/>
    </source>
</evidence>
<dbReference type="SUPFAM" id="SSF53613">
    <property type="entry name" value="Ribokinase-like"/>
    <property type="match status" value="1"/>
</dbReference>
<keyword evidence="16" id="KW-0511">Multifunctional enzyme</keyword>
<feature type="region of interest" description="Disordered" evidence="24">
    <location>
        <begin position="1"/>
        <end position="28"/>
    </location>
</feature>
<evidence type="ECO:0000313" key="26">
    <source>
        <dbReference type="EMBL" id="RAV34966.1"/>
    </source>
</evidence>
<evidence type="ECO:0000256" key="22">
    <source>
        <dbReference type="ARBA" id="ARBA00061559"/>
    </source>
</evidence>
<dbReference type="EC" id="2.7.1.49" evidence="8"/>
<protein>
    <recommendedName>
        <fullName evidence="23">Thiamine biosynthesis multifunctional protein ThiED</fullName>
        <ecNumber evidence="9">2.5.1.3</ecNumber>
        <ecNumber evidence="8">2.7.1.49</ecNumber>
        <ecNumber evidence="10">2.7.4.7</ecNumber>
    </recommendedName>
</protein>
<comment type="similarity">
    <text evidence="21">In the central section; belongs to the ThiD family.</text>
</comment>
<dbReference type="GO" id="GO:0009229">
    <property type="term" value="P:thiamine diphosphate biosynthetic process"/>
    <property type="evidence" value="ECO:0007669"/>
    <property type="project" value="UniProtKB-UniPathway"/>
</dbReference>
<gene>
    <name evidence="26" type="ORF">CWC39_00450</name>
</gene>
<keyword evidence="13 26" id="KW-0418">Kinase</keyword>
<dbReference type="GO" id="GO:0005829">
    <property type="term" value="C:cytosol"/>
    <property type="evidence" value="ECO:0007669"/>
    <property type="project" value="TreeGrafter"/>
</dbReference>
<keyword evidence="12" id="KW-0547">Nucleotide-binding</keyword>
<dbReference type="EMBL" id="PHQP01000002">
    <property type="protein sequence ID" value="RAV34966.1"/>
    <property type="molecule type" value="Genomic_DNA"/>
</dbReference>
<dbReference type="UniPathway" id="UPA00060">
    <property type="reaction ID" value="UER00138"/>
</dbReference>
<comment type="pathway">
    <text evidence="6">Cofactor biosynthesis; thiamine diphosphate biosynthesis; 4-amino-2-methyl-5-diphosphomethylpyrimidine from 5-amino-1-(5-phospho-D-ribosyl)imidazole: step 3/3.</text>
</comment>
<dbReference type="AlphaFoldDB" id="A0A364VEH8"/>
<evidence type="ECO:0000256" key="17">
    <source>
        <dbReference type="ARBA" id="ARBA00047334"/>
    </source>
</evidence>
<dbReference type="Pfam" id="PF08543">
    <property type="entry name" value="Phos_pyr_kin"/>
    <property type="match status" value="1"/>
</dbReference>
<feature type="region of interest" description="Disordered" evidence="24">
    <location>
        <begin position="160"/>
        <end position="180"/>
    </location>
</feature>
<comment type="caution">
    <text evidence="26">The sequence shown here is derived from an EMBL/GenBank/DDBJ whole genome shotgun (WGS) entry which is preliminary data.</text>
</comment>
<proteinExistence type="inferred from homology"/>
<keyword evidence="11" id="KW-0808">Transferase</keyword>
<dbReference type="GO" id="GO:0008972">
    <property type="term" value="F:phosphomethylpyrimidine kinase activity"/>
    <property type="evidence" value="ECO:0007669"/>
    <property type="project" value="UniProtKB-EC"/>
</dbReference>
<dbReference type="PANTHER" id="PTHR20858:SF17">
    <property type="entry name" value="HYDROXYMETHYLPYRIMIDINE_PHOSPHOMETHYLPYRIMIDINE KINASE THI20-RELATED"/>
    <property type="match status" value="1"/>
</dbReference>
<dbReference type="GO" id="GO:0005524">
    <property type="term" value="F:ATP binding"/>
    <property type="evidence" value="ECO:0007669"/>
    <property type="project" value="UniProtKB-KW"/>
</dbReference>
<feature type="compositionally biased region" description="Basic and acidic residues" evidence="24">
    <location>
        <begin position="1"/>
        <end position="11"/>
    </location>
</feature>
<comment type="pathway">
    <text evidence="7">Cofactor biosynthesis; thiamine diphosphate biosynthesis; thiamine phosphate from 4-amino-2-methyl-5-diphosphomethylpyrimidine and 4-methyl-5-(2-phosphoethyl)-thiazole: step 1/1.</text>
</comment>
<dbReference type="Gene3D" id="3.40.1190.20">
    <property type="match status" value="1"/>
</dbReference>
<evidence type="ECO:0000256" key="20">
    <source>
        <dbReference type="ARBA" id="ARBA00061283"/>
    </source>
</evidence>
<evidence type="ECO:0000256" key="2">
    <source>
        <dbReference type="ARBA" id="ARBA00000565"/>
    </source>
</evidence>
<reference evidence="26 27" key="1">
    <citation type="journal article" date="2018" name="Syst. Appl. Microbiol.">
        <title>Corynebacterium heidelbergense sp. nov., isolated from the preen glands of Egyptian geese (Alopochen aegyptiacus).</title>
        <authorList>
            <person name="Braun M.S."/>
            <person name="Wang E."/>
            <person name="Zimmermann S."/>
            <person name="Wink M."/>
        </authorList>
    </citation>
    <scope>NUCLEOTIDE SEQUENCE [LARGE SCALE GENOMIC DNA]</scope>
    <source>
        <strain evidence="26 27">DSM 104638</strain>
    </source>
</reference>
<dbReference type="EC" id="2.5.1.3" evidence="9"/>
<evidence type="ECO:0000256" key="7">
    <source>
        <dbReference type="ARBA" id="ARBA00005165"/>
    </source>
</evidence>
<comment type="similarity">
    <text evidence="20">In the N-terminal section; belongs to the thiamine-phosphate synthase family.</text>
</comment>
<comment type="function">
    <text evidence="5">Catalyzes the phosphorylation of hydroxymethylpyrimidine phosphate (HMP-P) to HMP-PP, and of HMP to HMP-P.</text>
</comment>
<name>A0A364VEH8_9CORY</name>
<dbReference type="EC" id="2.7.4.7" evidence="10"/>
<dbReference type="InterPro" id="IPR013749">
    <property type="entry name" value="PM/HMP-P_kinase-1"/>
</dbReference>
<keyword evidence="14" id="KW-0067">ATP-binding</keyword>
<comment type="similarity">
    <text evidence="22">In the C-terminal section; belongs to the thiaminase-2 family.</text>
</comment>
<dbReference type="OrthoDB" id="34166at2"/>
<evidence type="ECO:0000256" key="4">
    <source>
        <dbReference type="ARBA" id="ARBA00003814"/>
    </source>
</evidence>
<feature type="domain" description="Pyridoxamine kinase/Phosphomethylpyrimidine kinase" evidence="25">
    <location>
        <begin position="24"/>
        <end position="289"/>
    </location>
</feature>
<comment type="function">
    <text evidence="4">Condenses 4-methyl-5-(beta-hydroxyethyl)thiazole monophosphate (THZ-P) and 2-methyl-4-amino-5-hydroxymethyl pyrimidine pyrophosphate (HMP-PP) to form thiamine monophosphate (TMP).</text>
</comment>
<evidence type="ECO:0000256" key="24">
    <source>
        <dbReference type="SAM" id="MobiDB-lite"/>
    </source>
</evidence>
<evidence type="ECO:0000256" key="16">
    <source>
        <dbReference type="ARBA" id="ARBA00023268"/>
    </source>
</evidence>
<comment type="cofactor">
    <cofactor evidence="3">
        <name>Mg(2+)</name>
        <dbReference type="ChEBI" id="CHEBI:18420"/>
    </cofactor>
</comment>
<evidence type="ECO:0000256" key="5">
    <source>
        <dbReference type="ARBA" id="ARBA00003848"/>
    </source>
</evidence>